<reference evidence="5 6" key="2">
    <citation type="submission" date="2020-02" db="EMBL/GenBank/DDBJ databases">
        <title>The new genus of Enterobacteriales.</title>
        <authorList>
            <person name="Kim I.S."/>
        </authorList>
    </citation>
    <scope>NUCLEOTIDE SEQUENCE [LARGE SCALE GENOMIC DNA]</scope>
    <source>
        <strain evidence="5 6">SAP-6</strain>
    </source>
</reference>
<dbReference type="RefSeq" id="WP_162368723.1">
    <property type="nucleotide sequence ID" value="NZ_WUBS01000029.1"/>
</dbReference>
<proteinExistence type="inferred from homology"/>
<evidence type="ECO:0000256" key="3">
    <source>
        <dbReference type="ARBA" id="ARBA00023295"/>
    </source>
</evidence>
<dbReference type="FunFam" id="3.20.20.80:FF:000004">
    <property type="entry name" value="Beta-glucosidase 6-phospho-beta-glucosidase"/>
    <property type="match status" value="1"/>
</dbReference>
<dbReference type="AlphaFoldDB" id="A0A845STF0"/>
<dbReference type="Proteomes" id="UP000461443">
    <property type="component" value="Unassembled WGS sequence"/>
</dbReference>
<evidence type="ECO:0000256" key="1">
    <source>
        <dbReference type="ARBA" id="ARBA00010838"/>
    </source>
</evidence>
<evidence type="ECO:0000256" key="2">
    <source>
        <dbReference type="ARBA" id="ARBA00022801"/>
    </source>
</evidence>
<dbReference type="Pfam" id="PF00232">
    <property type="entry name" value="Glyco_hydro_1"/>
    <property type="match status" value="1"/>
</dbReference>
<keyword evidence="2 5" id="KW-0378">Hydrolase</keyword>
<organism evidence="5 6">
    <name type="scientific">Acerihabitans arboris</name>
    <dbReference type="NCBI Taxonomy" id="2691583"/>
    <lineage>
        <taxon>Bacteria</taxon>
        <taxon>Pseudomonadati</taxon>
        <taxon>Pseudomonadota</taxon>
        <taxon>Gammaproteobacteria</taxon>
        <taxon>Enterobacterales</taxon>
        <taxon>Pectobacteriaceae</taxon>
        <taxon>Acerihabitans</taxon>
    </lineage>
</organism>
<dbReference type="PRINTS" id="PR00131">
    <property type="entry name" value="GLHYDRLASE1"/>
</dbReference>
<dbReference type="InterPro" id="IPR017853">
    <property type="entry name" value="GH"/>
</dbReference>
<dbReference type="PANTHER" id="PTHR10353:SF122">
    <property type="entry name" value="6-PHOSPHO-BETA-GLUCOSIDASE ASCB-RELATED"/>
    <property type="match status" value="1"/>
</dbReference>
<keyword evidence="6" id="KW-1185">Reference proteome</keyword>
<dbReference type="GO" id="GO:0005829">
    <property type="term" value="C:cytosol"/>
    <property type="evidence" value="ECO:0007669"/>
    <property type="project" value="TreeGrafter"/>
</dbReference>
<dbReference type="EMBL" id="WUBS01000029">
    <property type="protein sequence ID" value="NDL66018.1"/>
    <property type="molecule type" value="Genomic_DNA"/>
</dbReference>
<keyword evidence="3" id="KW-0326">Glycosidase</keyword>
<dbReference type="GO" id="GO:0008422">
    <property type="term" value="F:beta-glucosidase activity"/>
    <property type="evidence" value="ECO:0007669"/>
    <property type="project" value="TreeGrafter"/>
</dbReference>
<dbReference type="Gene3D" id="3.20.20.80">
    <property type="entry name" value="Glycosidases"/>
    <property type="match status" value="1"/>
</dbReference>
<protein>
    <submittedName>
        <fullName evidence="5">Family 1 glycosylhydrolase</fullName>
    </submittedName>
</protein>
<evidence type="ECO:0000313" key="6">
    <source>
        <dbReference type="Proteomes" id="UP000461443"/>
    </source>
</evidence>
<sequence>MQNELSADFLWGNSVSSMQTEGAWNKGGKGLSVYDIREANESASDWKVATDSYNRYEEDFDLMHDLGMNCYRFQIAWSRVCPTGDGDFNDEGIDFYHKFIDALIARNIEPMICLYHFDMPLTLAEKYNGFVHRSVMDAFVRYGKKMVDCFGGKVKYWITFNEQNLYHIPEAFKISGYLTGEKTVRELYYIQHHVMLAHAQLTHYLHDMQKSALMGGMLAYQLVYPATCKPQDVLFANQIDEFYNQNLLKAFTTGRYSTEVLSYMEKNNLLSVFRADDLQELSQLQNDFLSFSYYASKTINSDKVPKNTPVNYYMEYGSQDNPYLKATEWNWQIDPIGFRTVITSMYNRHGLPVFPIENGIGVIENWDGVNEIQDDYRIGYHRDHIQAMKDAIFIDGAAVLGYLGWGLIDILSSQGDMRKRYGVVYINRENHDLKDLRRIPKKSYHWLKRVLHSNGSCLE</sequence>
<dbReference type="InterPro" id="IPR001360">
    <property type="entry name" value="Glyco_hydro_1"/>
</dbReference>
<reference evidence="5 6" key="1">
    <citation type="submission" date="2019-12" db="EMBL/GenBank/DDBJ databases">
        <authorList>
            <person name="Lee S.D."/>
        </authorList>
    </citation>
    <scope>NUCLEOTIDE SEQUENCE [LARGE SCALE GENOMIC DNA]</scope>
    <source>
        <strain evidence="5 6">SAP-6</strain>
    </source>
</reference>
<dbReference type="PANTHER" id="PTHR10353">
    <property type="entry name" value="GLYCOSYL HYDROLASE"/>
    <property type="match status" value="1"/>
</dbReference>
<evidence type="ECO:0000256" key="4">
    <source>
        <dbReference type="RuleBase" id="RU003690"/>
    </source>
</evidence>
<evidence type="ECO:0000313" key="5">
    <source>
        <dbReference type="EMBL" id="NDL66018.1"/>
    </source>
</evidence>
<comment type="similarity">
    <text evidence="1 4">Belongs to the glycosyl hydrolase 1 family.</text>
</comment>
<dbReference type="GO" id="GO:0016052">
    <property type="term" value="P:carbohydrate catabolic process"/>
    <property type="evidence" value="ECO:0007669"/>
    <property type="project" value="TreeGrafter"/>
</dbReference>
<accession>A0A845STF0</accession>
<name>A0A845STF0_9GAMM</name>
<dbReference type="SUPFAM" id="SSF51445">
    <property type="entry name" value="(Trans)glycosidases"/>
    <property type="match status" value="1"/>
</dbReference>
<comment type="caution">
    <text evidence="5">The sequence shown here is derived from an EMBL/GenBank/DDBJ whole genome shotgun (WGS) entry which is preliminary data.</text>
</comment>
<gene>
    <name evidence="5" type="ORF">GRH90_25160</name>
</gene>